<evidence type="ECO:0000256" key="2">
    <source>
        <dbReference type="ARBA" id="ARBA00022801"/>
    </source>
</evidence>
<dbReference type="PROSITE" id="PS50275">
    <property type="entry name" value="SAC"/>
    <property type="match status" value="1"/>
</dbReference>
<dbReference type="Gene3D" id="2.60.40.10">
    <property type="entry name" value="Immunoglobulins"/>
    <property type="match status" value="3"/>
</dbReference>
<dbReference type="InterPro" id="IPR007110">
    <property type="entry name" value="Ig-like_dom"/>
</dbReference>
<evidence type="ECO:0000313" key="7">
    <source>
        <dbReference type="EMBL" id="KAK3098640.1"/>
    </source>
</evidence>
<dbReference type="Proteomes" id="UP001186944">
    <property type="component" value="Unassembled WGS sequence"/>
</dbReference>
<accession>A0AA89C7X9</accession>
<keyword evidence="2" id="KW-0378">Hydrolase</keyword>
<evidence type="ECO:0000259" key="5">
    <source>
        <dbReference type="PROSITE" id="PS50275"/>
    </source>
</evidence>
<evidence type="ECO:0000259" key="6">
    <source>
        <dbReference type="PROSITE" id="PS50835"/>
    </source>
</evidence>
<feature type="domain" description="SAC" evidence="5">
    <location>
        <begin position="144"/>
        <end position="578"/>
    </location>
</feature>
<gene>
    <name evidence="7" type="ORF">FSP39_021482</name>
</gene>
<dbReference type="InterPro" id="IPR036179">
    <property type="entry name" value="Ig-like_dom_sf"/>
</dbReference>
<reference evidence="7" key="1">
    <citation type="submission" date="2019-08" db="EMBL/GenBank/DDBJ databases">
        <title>The improved chromosome-level genome for the pearl oyster Pinctada fucata martensii using PacBio sequencing and Hi-C.</title>
        <authorList>
            <person name="Zheng Z."/>
        </authorList>
    </citation>
    <scope>NUCLEOTIDE SEQUENCE</scope>
    <source>
        <strain evidence="7">ZZ-2019</strain>
        <tissue evidence="7">Adductor muscle</tissue>
    </source>
</reference>
<dbReference type="InterPro" id="IPR043573">
    <property type="entry name" value="Fig4-like"/>
</dbReference>
<proteinExistence type="predicted"/>
<comment type="caution">
    <text evidence="7">The sequence shown here is derived from an EMBL/GenBank/DDBJ whole genome shotgun (WGS) entry which is preliminary data.</text>
</comment>
<protein>
    <recommendedName>
        <fullName evidence="9">Polyphosphoinositide phosphatase</fullName>
    </recommendedName>
</protein>
<keyword evidence="8" id="KW-1185">Reference proteome</keyword>
<dbReference type="PANTHER" id="PTHR45738:SF5">
    <property type="entry name" value="POLYPHOSPHOINOSITIDE PHOSPHATASE"/>
    <property type="match status" value="1"/>
</dbReference>
<dbReference type="SUPFAM" id="SSF48726">
    <property type="entry name" value="Immunoglobulin"/>
    <property type="match status" value="3"/>
</dbReference>
<feature type="domain" description="Ig-like" evidence="6">
    <location>
        <begin position="930"/>
        <end position="993"/>
    </location>
</feature>
<keyword evidence="3" id="KW-0472">Membrane</keyword>
<dbReference type="Pfam" id="PF02383">
    <property type="entry name" value="Syja_N"/>
    <property type="match status" value="1"/>
</dbReference>
<dbReference type="GO" id="GO:0043813">
    <property type="term" value="F:phosphatidylinositol-3,5-bisphosphate 5-phosphatase activity"/>
    <property type="evidence" value="ECO:0007669"/>
    <property type="project" value="InterPro"/>
</dbReference>
<dbReference type="Pfam" id="PF13927">
    <property type="entry name" value="Ig_3"/>
    <property type="match status" value="1"/>
</dbReference>
<evidence type="ECO:0000256" key="1">
    <source>
        <dbReference type="ARBA" id="ARBA00004308"/>
    </source>
</evidence>
<dbReference type="AlphaFoldDB" id="A0AA89C7X9"/>
<dbReference type="InterPro" id="IPR013783">
    <property type="entry name" value="Ig-like_fold"/>
</dbReference>
<dbReference type="SMART" id="SM00409">
    <property type="entry name" value="IG"/>
    <property type="match status" value="3"/>
</dbReference>
<evidence type="ECO:0008006" key="9">
    <source>
        <dbReference type="Google" id="ProtNLM"/>
    </source>
</evidence>
<dbReference type="InterPro" id="IPR003598">
    <property type="entry name" value="Ig_sub2"/>
</dbReference>
<feature type="compositionally biased region" description="Low complexity" evidence="4">
    <location>
        <begin position="761"/>
        <end position="781"/>
    </location>
</feature>
<feature type="domain" description="Ig-like" evidence="6">
    <location>
        <begin position="1092"/>
        <end position="1190"/>
    </location>
</feature>
<dbReference type="EMBL" id="VSWD01000007">
    <property type="protein sequence ID" value="KAK3098640.1"/>
    <property type="molecule type" value="Genomic_DNA"/>
</dbReference>
<evidence type="ECO:0000256" key="4">
    <source>
        <dbReference type="SAM" id="MobiDB-lite"/>
    </source>
</evidence>
<name>A0AA89C7X9_PINIB</name>
<dbReference type="PROSITE" id="PS50835">
    <property type="entry name" value="IG_LIKE"/>
    <property type="match status" value="3"/>
</dbReference>
<feature type="domain" description="Ig-like" evidence="6">
    <location>
        <begin position="1000"/>
        <end position="1087"/>
    </location>
</feature>
<organism evidence="7 8">
    <name type="scientific">Pinctada imbricata</name>
    <name type="common">Atlantic pearl-oyster</name>
    <name type="synonym">Pinctada martensii</name>
    <dbReference type="NCBI Taxonomy" id="66713"/>
    <lineage>
        <taxon>Eukaryota</taxon>
        <taxon>Metazoa</taxon>
        <taxon>Spiralia</taxon>
        <taxon>Lophotrochozoa</taxon>
        <taxon>Mollusca</taxon>
        <taxon>Bivalvia</taxon>
        <taxon>Autobranchia</taxon>
        <taxon>Pteriomorphia</taxon>
        <taxon>Pterioida</taxon>
        <taxon>Pterioidea</taxon>
        <taxon>Pteriidae</taxon>
        <taxon>Pinctada</taxon>
    </lineage>
</organism>
<dbReference type="GO" id="GO:0012505">
    <property type="term" value="C:endomembrane system"/>
    <property type="evidence" value="ECO:0007669"/>
    <property type="project" value="UniProtKB-SubCell"/>
</dbReference>
<dbReference type="InterPro" id="IPR003599">
    <property type="entry name" value="Ig_sub"/>
</dbReference>
<dbReference type="GO" id="GO:0046856">
    <property type="term" value="P:phosphatidylinositol dephosphorylation"/>
    <property type="evidence" value="ECO:0007669"/>
    <property type="project" value="InterPro"/>
</dbReference>
<evidence type="ECO:0000256" key="3">
    <source>
        <dbReference type="ARBA" id="ARBA00023136"/>
    </source>
</evidence>
<sequence length="1195" mass="137777">MINEKAFLLEFQRYYVVGSNSTETKFRVLKIDRTEPRELTIHDDKIDYSKTQIRHLLTMIKSGNTNRESKKTDSSLIRSVSAFGMLGFVRFLEGYYMVMITKRRKVALIGPHVIYKIEETSMLYIPNDSVRYSHPEESRYVKMFQSVDLSSNFYFSYDLTHTLQYNMMPSVPLVDNVSEKKENIGQEQDQGMIKWFKLCHFLIILLIFTDSTYGVKNSPAEKYVWNAHLLKKCEHLIHRDWILHIIHGFVDQQMKLTVRECQSHFIVKIKQQVTYVYLIEHQMKSLSDSDICVYGKPLYLTLIARRSNKFAGTRFLKRGSSCEGYVANEVETEQIVIDGSITFLDRTRVTSFVQMRGSVPLYWSQDIAKMVPKPPITLDQRDPYAGAAGLHFNRLLKRYGSPIIILNLVKKREKRRHESILTGEFQETINYLNQFLPFEHRIKYIGFDMAQVSKSKNKNVLVRLAQIADFCVRQSGLYVNMPKNVREDFWSAKEYRGIQGMKTPRGSYQTGVVRTNCVDCLDRTNTAQFAIGKCALGYQLYILGVVDSPDLAFDTDCLRMLEQLYEAQGDTIALQYGGSHLVHRIEGYRKRSPWTSHSKDIVHTLSRYYSNTFSDLEKQQATNIFLGLYVPVEGKLNIWELPTDYYLHNKDIIGILGYLCKSYCQWWEEPVYRSLPMPYDQVKKSQDCQILRTHAEDERVNNYEEYYKTTELTQLTEMFALCVTHSVRDIKPKSAKTDSPFALRISTESKETGQERNPNISGKSSTSSTTSTGSEESSSESTDVEGDISSHTSRQVSDIEEEEQPTGYVSFPTPGSSYGTKLHKYVPKQHDLWMYERFPMSVFKLGSSYGVEPPPVNKQDQDIYQKYVMIGKHGPQEPSKKDMQLYTREIIIVRAFCQLISKEREKTFPVVSNSLVELPPERNWSLALLVYWFGPNSNILFMGTDSKVRDSRITITRPYKPDWNIHIRSVKPSDGGVYKCAVNTTPRQTREITLKVDVPPRVIQSLSTKELSVEEGQSATLTCNATGVPKPKFLWHIKHKDSNKKEQLIGSDSSYTIHNITRDQAGTYMCSAFNSIGSPDTHEMKVKVEFAPEVTIPIPKILQFQGKNTRLVCGVDVYPVLRKDIYWQRGEFIISSNHSDWKYKTEVITVDEDTVEVGLDIYFLEDSDFRDYECVVRNKYGEGRGAVIIEGIYDL</sequence>
<feature type="region of interest" description="Disordered" evidence="4">
    <location>
        <begin position="738"/>
        <end position="813"/>
    </location>
</feature>
<dbReference type="PANTHER" id="PTHR45738">
    <property type="entry name" value="POLYPHOSPHOINOSITIDE PHOSPHATASE"/>
    <property type="match status" value="1"/>
</dbReference>
<dbReference type="InterPro" id="IPR002013">
    <property type="entry name" value="SAC_dom"/>
</dbReference>
<evidence type="ECO:0000313" key="8">
    <source>
        <dbReference type="Proteomes" id="UP001186944"/>
    </source>
</evidence>
<dbReference type="SMART" id="SM00408">
    <property type="entry name" value="IGc2"/>
    <property type="match status" value="1"/>
</dbReference>
<comment type="subcellular location">
    <subcellularLocation>
        <location evidence="1">Endomembrane system</location>
    </subcellularLocation>
</comment>